<protein>
    <recommendedName>
        <fullName evidence="3">Terminase large subunit gp17-like C-terminal domain-containing protein</fullName>
    </recommendedName>
</protein>
<evidence type="ECO:0000256" key="1">
    <source>
        <dbReference type="ARBA" id="ARBA00022612"/>
    </source>
</evidence>
<dbReference type="AlphaFoldDB" id="A0A0F9PGM2"/>
<comment type="caution">
    <text evidence="4">The sequence shown here is derived from an EMBL/GenBank/DDBJ whole genome shotgun (WGS) entry which is preliminary data.</text>
</comment>
<evidence type="ECO:0000256" key="2">
    <source>
        <dbReference type="SAM" id="MobiDB-lite"/>
    </source>
</evidence>
<keyword evidence="1" id="KW-1188">Viral release from host cell</keyword>
<dbReference type="InterPro" id="IPR035421">
    <property type="entry name" value="Terminase_6C"/>
</dbReference>
<proteinExistence type="predicted"/>
<dbReference type="EMBL" id="LAZR01006388">
    <property type="protein sequence ID" value="KKM92467.1"/>
    <property type="molecule type" value="Genomic_DNA"/>
</dbReference>
<name>A0A0F9PGM2_9ZZZZ</name>
<gene>
    <name evidence="4" type="ORF">LCGC14_1218190</name>
</gene>
<feature type="region of interest" description="Disordered" evidence="2">
    <location>
        <begin position="612"/>
        <end position="632"/>
    </location>
</feature>
<feature type="compositionally biased region" description="Basic and acidic residues" evidence="2">
    <location>
        <begin position="621"/>
        <end position="632"/>
    </location>
</feature>
<sequence>MTTLLTPTPALTASERDIPDAWMDDADRLQGIVDRLIMRDEYLEYYQGVEWAERLIRLFPTFFIQNYDTLIPFAPYHQDFWEWVSSIQPKVAPDPFLSIWGRGAGKSTNAEAAVTLLGCEGVRKYCAYVCATQESANKHVGTITTMLESDAIEKAYPEHGQKKLGKFKQARSWNVERVRTEGGFTVDGVGLNEYTRGAKMDEDRPDLIILDDIDDEKDSMRTIAKHGDTITQSILPMASQDATILFVQNIPHDEGQMAQLVDGKADYLSTATISGPYPTIEGLVYETRMDEERGRARTFLTGGKATWAGMDLAASQILVDRYGIRSFLIENQHKRGMRGGQLWTRELIEETRVSPNALPAMKRIVVGVDPATSSTPKGSKTGIYAVGLGVDDHVYVLRRKTDHHTPGAWAKASCDLVDALRGDGIVGEKNNGGEMVGHTIHSYNRHIRVELVSATRGKYTRAEPVLAIWEEGRGHIVGQHAQLEDQMCRTYDPDDPSETFDDLDAMVWAVYDLCLSDRARSARDRSAHPETRQQEQDPPPDPEEVEISAEMDELIQGLYQGRRIDCTPEMYVAIVRPVIEARTQQMAEDNNQSNMSVLIAEKRRLDVLHGYNPRAHRRQSRREAHQERRGVA</sequence>
<feature type="compositionally biased region" description="Basic and acidic residues" evidence="2">
    <location>
        <begin position="521"/>
        <end position="535"/>
    </location>
</feature>
<feature type="region of interest" description="Disordered" evidence="2">
    <location>
        <begin position="521"/>
        <end position="544"/>
    </location>
</feature>
<evidence type="ECO:0000259" key="3">
    <source>
        <dbReference type="Pfam" id="PF17289"/>
    </source>
</evidence>
<dbReference type="Gene3D" id="3.40.50.300">
    <property type="entry name" value="P-loop containing nucleotide triphosphate hydrolases"/>
    <property type="match status" value="1"/>
</dbReference>
<dbReference type="InterPro" id="IPR027417">
    <property type="entry name" value="P-loop_NTPase"/>
</dbReference>
<organism evidence="4">
    <name type="scientific">marine sediment metagenome</name>
    <dbReference type="NCBI Taxonomy" id="412755"/>
    <lineage>
        <taxon>unclassified sequences</taxon>
        <taxon>metagenomes</taxon>
        <taxon>ecological metagenomes</taxon>
    </lineage>
</organism>
<evidence type="ECO:0000313" key="4">
    <source>
        <dbReference type="EMBL" id="KKM92467.1"/>
    </source>
</evidence>
<feature type="domain" description="Terminase large subunit gp17-like C-terminal" evidence="3">
    <location>
        <begin position="366"/>
        <end position="510"/>
    </location>
</feature>
<accession>A0A0F9PGM2</accession>
<dbReference type="Pfam" id="PF17289">
    <property type="entry name" value="Terminase_6C"/>
    <property type="match status" value="1"/>
</dbReference>
<reference evidence="4" key="1">
    <citation type="journal article" date="2015" name="Nature">
        <title>Complex archaea that bridge the gap between prokaryotes and eukaryotes.</title>
        <authorList>
            <person name="Spang A."/>
            <person name="Saw J.H."/>
            <person name="Jorgensen S.L."/>
            <person name="Zaremba-Niedzwiedzka K."/>
            <person name="Martijn J."/>
            <person name="Lind A.E."/>
            <person name="van Eijk R."/>
            <person name="Schleper C."/>
            <person name="Guy L."/>
            <person name="Ettema T.J."/>
        </authorList>
    </citation>
    <scope>NUCLEOTIDE SEQUENCE</scope>
</reference>